<dbReference type="Gene3D" id="3.40.50.2000">
    <property type="entry name" value="Glycogen Phosphorylase B"/>
    <property type="match status" value="1"/>
</dbReference>
<evidence type="ECO:0000259" key="1">
    <source>
        <dbReference type="Pfam" id="PF00534"/>
    </source>
</evidence>
<dbReference type="InterPro" id="IPR001296">
    <property type="entry name" value="Glyco_trans_1"/>
</dbReference>
<accession>A0A7K3NIY8</accession>
<keyword evidence="2" id="KW-0808">Transferase</keyword>
<protein>
    <submittedName>
        <fullName evidence="2">Glycosyltransferase</fullName>
    </submittedName>
</protein>
<dbReference type="AlphaFoldDB" id="A0A7K3NIY8"/>
<sequence>MIRAGEAAIPRWSKPYRHLTTPARATRQRELGHMELPLLSIKCEVHLYCDVISLDPLIIVGFGSPHPGQPALTLSQALRNKKVYYLLWSWWTPQDNDELFNMVNSYYFLKKYYPQHDVHIMVNDHVDMFLLEKCKINTTFCHQNAFLDQRIFNIIDGSPKEYDAIYNARLDRFKRHMLASKLNNVGLIYYSPAKEKKEGLAYKAELKNNLPNAVFLNEHPETGMDRFLSPQDICQLYNKSRVGLCLSDLEGGMYAATEYLLCGIPVVSTHNIGGRDYFLDKDFARLVDPDPDAVAEATYSLISENIPPKVIRQRTLLKMLKQRQIFIDHVQTIFDKENVGRNFADEWDVVFKNKLLVWGIPNWQVLEYIRANEGHKGPLKTPLARRYGVTVPENFEWE</sequence>
<dbReference type="SUPFAM" id="SSF53756">
    <property type="entry name" value="UDP-Glycosyltransferase/glycogen phosphorylase"/>
    <property type="match status" value="1"/>
</dbReference>
<dbReference type="GO" id="GO:0016740">
    <property type="term" value="F:transferase activity"/>
    <property type="evidence" value="ECO:0007669"/>
    <property type="project" value="UniProtKB-KW"/>
</dbReference>
<organism evidence="2 3">
    <name type="scientific">Desulfolutivibrio sulfodismutans</name>
    <dbReference type="NCBI Taxonomy" id="63561"/>
    <lineage>
        <taxon>Bacteria</taxon>
        <taxon>Pseudomonadati</taxon>
        <taxon>Thermodesulfobacteriota</taxon>
        <taxon>Desulfovibrionia</taxon>
        <taxon>Desulfovibrionales</taxon>
        <taxon>Desulfovibrionaceae</taxon>
        <taxon>Desulfolutivibrio</taxon>
    </lineage>
</organism>
<evidence type="ECO:0000313" key="2">
    <source>
        <dbReference type="EMBL" id="NDY55783.1"/>
    </source>
</evidence>
<dbReference type="RefSeq" id="WP_163300836.1">
    <property type="nucleotide sequence ID" value="NZ_JAAGRQ010000009.1"/>
</dbReference>
<gene>
    <name evidence="2" type="ORF">G3N56_03375</name>
</gene>
<keyword evidence="3" id="KW-1185">Reference proteome</keyword>
<comment type="caution">
    <text evidence="2">The sequence shown here is derived from an EMBL/GenBank/DDBJ whole genome shotgun (WGS) entry which is preliminary data.</text>
</comment>
<feature type="domain" description="Glycosyl transferase family 1" evidence="1">
    <location>
        <begin position="227"/>
        <end position="312"/>
    </location>
</feature>
<evidence type="ECO:0000313" key="3">
    <source>
        <dbReference type="Proteomes" id="UP000469724"/>
    </source>
</evidence>
<name>A0A7K3NIY8_9BACT</name>
<dbReference type="Proteomes" id="UP000469724">
    <property type="component" value="Unassembled WGS sequence"/>
</dbReference>
<dbReference type="EMBL" id="JAAGRQ010000009">
    <property type="protein sequence ID" value="NDY55783.1"/>
    <property type="molecule type" value="Genomic_DNA"/>
</dbReference>
<proteinExistence type="predicted"/>
<reference evidence="2 3" key="1">
    <citation type="submission" date="2020-02" db="EMBL/GenBank/DDBJ databases">
        <title>Comparative genomics of sulfur disproportionating microorganisms.</title>
        <authorList>
            <person name="Ward L.M."/>
            <person name="Bertran E."/>
            <person name="Johnston D.T."/>
        </authorList>
    </citation>
    <scope>NUCLEOTIDE SEQUENCE [LARGE SCALE GENOMIC DNA]</scope>
    <source>
        <strain evidence="2 3">DSM 3696</strain>
    </source>
</reference>
<dbReference type="Pfam" id="PF00534">
    <property type="entry name" value="Glycos_transf_1"/>
    <property type="match status" value="1"/>
</dbReference>